<organism evidence="1 2">
    <name type="scientific">Candidatus Bartonella washoeensis Sb944nv</name>
    <dbReference type="NCBI Taxonomy" id="1094563"/>
    <lineage>
        <taxon>Bacteria</taxon>
        <taxon>Pseudomonadati</taxon>
        <taxon>Pseudomonadota</taxon>
        <taxon>Alphaproteobacteria</taxon>
        <taxon>Hyphomicrobiales</taxon>
        <taxon>Bartonellaceae</taxon>
        <taxon>Bartonella</taxon>
    </lineage>
</organism>
<dbReference type="Proteomes" id="UP000008947">
    <property type="component" value="Unassembled WGS sequence"/>
</dbReference>
<keyword evidence="2" id="KW-1185">Reference proteome</keyword>
<reference evidence="1 2" key="1">
    <citation type="submission" date="2012-03" db="EMBL/GenBank/DDBJ databases">
        <title>The Genome Sequence of Bartonella washoensis Sb944nv.</title>
        <authorList>
            <consortium name="The Broad Institute Genome Sequencing Platform"/>
            <consortium name="The Broad Institute Genome Sequencing Center for Infectious Disease"/>
            <person name="Feldgarden M."/>
            <person name="Kirby J."/>
            <person name="Kosoy M."/>
            <person name="Birtles R."/>
            <person name="Probert W.S."/>
            <person name="Chiaraviglio L."/>
            <person name="Young S.K."/>
            <person name="Zeng Q."/>
            <person name="Gargeya S."/>
            <person name="Fitzgerald M."/>
            <person name="Haas B."/>
            <person name="Abouelleil A."/>
            <person name="Alvarado L."/>
            <person name="Arachchi H.M."/>
            <person name="Berlin A."/>
            <person name="Chapman S.B."/>
            <person name="Gearin G."/>
            <person name="Goldberg J."/>
            <person name="Griggs A."/>
            <person name="Gujja S."/>
            <person name="Hansen M."/>
            <person name="Heiman D."/>
            <person name="Howarth C."/>
            <person name="Larimer J."/>
            <person name="Lui A."/>
            <person name="MacDonald P.J.P."/>
            <person name="McCowen C."/>
            <person name="Montmayeur A."/>
            <person name="Murphy C."/>
            <person name="Neiman D."/>
            <person name="Pearson M."/>
            <person name="Priest M."/>
            <person name="Roberts A."/>
            <person name="Saif S."/>
            <person name="Shea T."/>
            <person name="Sisk P."/>
            <person name="Stolte C."/>
            <person name="Sykes S."/>
            <person name="Wortman J."/>
            <person name="Nusbaum C."/>
            <person name="Birren B."/>
        </authorList>
    </citation>
    <scope>NUCLEOTIDE SEQUENCE [LARGE SCALE GENOMIC DNA]</scope>
    <source>
        <strain evidence="1 2">Sb944nv</strain>
    </source>
</reference>
<comment type="caution">
    <text evidence="1">The sequence shown here is derived from an EMBL/GenBank/DDBJ whole genome shotgun (WGS) entry which is preliminary data.</text>
</comment>
<accession>J0Q7U0</accession>
<proteinExistence type="predicted"/>
<dbReference type="eggNOG" id="COG0566">
    <property type="taxonomic scope" value="Bacteria"/>
</dbReference>
<sequence>MPLLEMTQPICPIDCVPQKIMDDIAEFHVHRSILGIGERKTLPSLQIFLHELPEKALILVLCDISNHDNIGKIFHNAAAFSVMELSLIKSHAIHFTENQSEFLLVQF</sequence>
<dbReference type="EMBL" id="AILU01000033">
    <property type="protein sequence ID" value="EJF78724.1"/>
    <property type="molecule type" value="Genomic_DNA"/>
</dbReference>
<protein>
    <recommendedName>
        <fullName evidence="3">tRNA/rRNA methyltransferase SpoU type domain-containing protein</fullName>
    </recommendedName>
</protein>
<dbReference type="AlphaFoldDB" id="J0Q7U0"/>
<evidence type="ECO:0000313" key="2">
    <source>
        <dbReference type="Proteomes" id="UP000008947"/>
    </source>
</evidence>
<gene>
    <name evidence="1" type="ORF">MCQ_01103</name>
</gene>
<evidence type="ECO:0000313" key="1">
    <source>
        <dbReference type="EMBL" id="EJF78724.1"/>
    </source>
</evidence>
<dbReference type="HOGENOM" id="CLU_2204858_0_0_5"/>
<dbReference type="PATRIC" id="fig|1094563.3.peg.1260"/>
<name>J0Q7U0_9HYPH</name>
<evidence type="ECO:0008006" key="3">
    <source>
        <dbReference type="Google" id="ProtNLM"/>
    </source>
</evidence>